<protein>
    <submittedName>
        <fullName evidence="1">Uncharacterized protein</fullName>
    </submittedName>
</protein>
<name>A0ACC2UYM5_9TREE</name>
<accession>A0ACC2UYM5</accession>
<organism evidence="1 2">
    <name type="scientific">Naganishia cerealis</name>
    <dbReference type="NCBI Taxonomy" id="610337"/>
    <lineage>
        <taxon>Eukaryota</taxon>
        <taxon>Fungi</taxon>
        <taxon>Dikarya</taxon>
        <taxon>Basidiomycota</taxon>
        <taxon>Agaricomycotina</taxon>
        <taxon>Tremellomycetes</taxon>
        <taxon>Filobasidiales</taxon>
        <taxon>Filobasidiaceae</taxon>
        <taxon>Naganishia</taxon>
    </lineage>
</organism>
<gene>
    <name evidence="1" type="ORF">QFC19_009100</name>
</gene>
<keyword evidence="2" id="KW-1185">Reference proteome</keyword>
<reference evidence="1" key="1">
    <citation type="submission" date="2023-04" db="EMBL/GenBank/DDBJ databases">
        <title>Draft Genome sequencing of Naganishia species isolated from polar environments using Oxford Nanopore Technology.</title>
        <authorList>
            <person name="Leo P."/>
            <person name="Venkateswaran K."/>
        </authorList>
    </citation>
    <scope>NUCLEOTIDE SEQUENCE</scope>
    <source>
        <strain evidence="1">MNA-CCFEE 5261</strain>
    </source>
</reference>
<comment type="caution">
    <text evidence="1">The sequence shown here is derived from an EMBL/GenBank/DDBJ whole genome shotgun (WGS) entry which is preliminary data.</text>
</comment>
<evidence type="ECO:0000313" key="2">
    <source>
        <dbReference type="Proteomes" id="UP001241377"/>
    </source>
</evidence>
<sequence length="1502" mass="166951">MADPRHRRYAHQVAKALATFGQVTEWADFSAFLSRLHKALQPPPGLGGAIDIPHKHVVAKRLAQGLNPALPNGVHQRAVDVYREILHTIGPQGLASDLQVWAAGLLPFFQYAATAVRPAVLELYEVYFLPLQHRLKPVAKALALALLPGIEEETGDFYERVTRLLDAIEDAVGPAFFAQCLFLVVSTNPGVRVAAVSGLMIRALSTALADPNVLVLRGVLDFLNTAVPVAVLVQGGVPSQGSASSRLYTWLLGGEDAAAAVVASESSSSEIGERFRKEVMPLVVRSLTADIQAPHDDPPSPDSSDPYQAYKVFVALLDKWEIGYPLSRGFAYFALGSLRKQGHDAAHGAGDVESIRISAQAIYNAVEPYVVWSAVYAALQGQEQQGSNTGDDEVNEWLLQNFSKGDKEVSTIHAPLLLGHLMRWMNDGERLRNLPPSDVETLAHVTEMLLQTVSTEDDDTQIASAGGVESVDEFLQRICSLAGAYYEAEATMKPPNEPTIPVSELAIVLFQGLTATTAGGLETMKQVIPQLQILRLLRALVKRLRGMERTQPIAWARTDFLHWIEETLKASLGDLSSPHTSRTRILTVPSLTSALGRRTRDFGPGYGYCNRVGGISRSPTSAQPGQNGYTEENTSRGKIRWVSNSAFRLLPKTRTAQQQQLVSLILRMHTDVNPALIENVIMECLCDEGVCMRSSVYAFGALWDASLESRHLPLDKPMFYLLDNVESQKPEVQRSIQAWLKQEPLGFLKMIDRILCSMLSKSPPVDPGTVHNAGRDYEYLLFQKPADIRILTYHVAKLHEVIRIGAKPLRLAMEERVVNEPTLSAYSKTDVISNEILQLTETIFQPSRIPEISVASEDNLILLLRTVNSLVHYTLGDGFKAGQNNPSKTPVLPSESVGLLGYVFSSSTPESEITTIENGLPKTAGLESMRSVIALLMDVYIRSGKSLESRIEDETRTAMRNFYRLHPEEFLESVIDIALGEKPFKVNRTETDASAIVDDVAESAHRVVDLITLALSKRLSAGEEQRKRNLHLTTDAKMLAFLRDYISRLEAPIAVQTSSFCLGLTKALVQSSNVGQRKRLAPGIFQVLNVVLVKVASTSALTDRRYRKDVQDTFLRMLETTATSLNEASTTLNQGEILQKDVRNRVIETRQFITNVTLSNLRDILIEEDRVLQAATVILNTFVLPTLRSRSRSELIAEQQALDILLGLSCITYTLKLWKGIVLDIFNDPGFFSMKPELRPLWRTIIASLMDQDRERFPELLGNFFANKEQEAITKAANIRRLSLLLLAAETNHYLIQLPHIQERLVEILRTPSVYPAINAEVYLCLRIMLCRFSSQQLTNFWPMILSELIFESAMEDLPKDGSDQLTTVLAACKFLDLLIALQIEDFQIHQWMFLTDTADAIYSESRANSESILDRLAGLILGTKPDTERNLETPSLVDMEHVYMGRRRPVLATISKIQSIQDLAPFFVKASTLAYEGVYEGSSVDWEYIEQTLDDEIFCAT</sequence>
<dbReference type="Proteomes" id="UP001241377">
    <property type="component" value="Unassembled WGS sequence"/>
</dbReference>
<evidence type="ECO:0000313" key="1">
    <source>
        <dbReference type="EMBL" id="KAJ9091457.1"/>
    </source>
</evidence>
<dbReference type="EMBL" id="JASBWR010000149">
    <property type="protein sequence ID" value="KAJ9091457.1"/>
    <property type="molecule type" value="Genomic_DNA"/>
</dbReference>
<proteinExistence type="predicted"/>